<reference evidence="1 2" key="1">
    <citation type="journal article" date="2015" name="Genome Announc.">
        <title>Draft Genome Sequence of Clostridium tyrobutyricum Strain DIVETGP, Isolated from Cow's Milk for Grana Padano Production.</title>
        <authorList>
            <person name="Soggiu A."/>
            <person name="Piras C."/>
            <person name="Gaiarsa S."/>
            <person name="Sassera D."/>
            <person name="Roncada P."/>
            <person name="Bendixen E."/>
            <person name="Brasca M."/>
            <person name="Bonizzi L."/>
        </authorList>
    </citation>
    <scope>NUCLEOTIDE SEQUENCE [LARGE SCALE GENOMIC DNA]</scope>
    <source>
        <strain evidence="1 2">DIVETGP</strain>
    </source>
</reference>
<dbReference type="AlphaFoldDB" id="W6N6R5"/>
<protein>
    <submittedName>
        <fullName evidence="1">Uncharacterized protein</fullName>
    </submittedName>
</protein>
<name>W6N6R5_CLOTY</name>
<dbReference type="GeneID" id="29419184"/>
<organism evidence="1 2">
    <name type="scientific">Clostridium tyrobutyricum DIVETGP</name>
    <dbReference type="NCBI Taxonomy" id="1408889"/>
    <lineage>
        <taxon>Bacteria</taxon>
        <taxon>Bacillati</taxon>
        <taxon>Bacillota</taxon>
        <taxon>Clostridia</taxon>
        <taxon>Eubacteriales</taxon>
        <taxon>Clostridiaceae</taxon>
        <taxon>Clostridium</taxon>
    </lineage>
</organism>
<gene>
    <name evidence="1" type="ORF">CTDIVETGP_1960</name>
</gene>
<dbReference type="Proteomes" id="UP000019482">
    <property type="component" value="Unassembled WGS sequence"/>
</dbReference>
<evidence type="ECO:0000313" key="2">
    <source>
        <dbReference type="Proteomes" id="UP000019482"/>
    </source>
</evidence>
<dbReference type="RefSeq" id="WP_017895330.1">
    <property type="nucleotide sequence ID" value="NZ_CBXI010000036.1"/>
</dbReference>
<evidence type="ECO:0000313" key="1">
    <source>
        <dbReference type="EMBL" id="CDL91890.1"/>
    </source>
</evidence>
<proteinExistence type="predicted"/>
<accession>W6N6R5</accession>
<keyword evidence="2" id="KW-1185">Reference proteome</keyword>
<dbReference type="EMBL" id="CBXI010000036">
    <property type="protein sequence ID" value="CDL91890.1"/>
    <property type="molecule type" value="Genomic_DNA"/>
</dbReference>
<sequence>MDQNEKVLISRECIEKIRTELKIIKVNTNNRNFKKDVSKLLDMLESELNYDNISLKEKIFSKMKETKNSDPSMNANLYILYRNLVNGRITEEEALELYNMYIKIEPYDKTIE</sequence>
<comment type="caution">
    <text evidence="1">The sequence shown here is derived from an EMBL/GenBank/DDBJ whole genome shotgun (WGS) entry which is preliminary data.</text>
</comment>